<evidence type="ECO:0000313" key="2">
    <source>
        <dbReference type="EnsemblPlants" id="OBART04G06540.1"/>
    </source>
</evidence>
<dbReference type="InterPro" id="IPR021790">
    <property type="entry name" value="PTBP1-like_RRM2"/>
</dbReference>
<dbReference type="Pfam" id="PF11835">
    <property type="entry name" value="RRM_8"/>
    <property type="match status" value="1"/>
</dbReference>
<dbReference type="PaxDb" id="65489-OBART04G06540.1"/>
<feature type="domain" description="PTBP1-like RNA recognition motif 2" evidence="1">
    <location>
        <begin position="10"/>
        <end position="44"/>
    </location>
</feature>
<dbReference type="HOGENOM" id="CLU_087431_1_0_1"/>
<organism evidence="2">
    <name type="scientific">Oryza barthii</name>
    <dbReference type="NCBI Taxonomy" id="65489"/>
    <lineage>
        <taxon>Eukaryota</taxon>
        <taxon>Viridiplantae</taxon>
        <taxon>Streptophyta</taxon>
        <taxon>Embryophyta</taxon>
        <taxon>Tracheophyta</taxon>
        <taxon>Spermatophyta</taxon>
        <taxon>Magnoliopsida</taxon>
        <taxon>Liliopsida</taxon>
        <taxon>Poales</taxon>
        <taxon>Poaceae</taxon>
        <taxon>BOP clade</taxon>
        <taxon>Oryzoideae</taxon>
        <taxon>Oryzeae</taxon>
        <taxon>Oryzinae</taxon>
        <taxon>Oryza</taxon>
    </lineage>
</organism>
<dbReference type="Gramene" id="OBART04G06540.1">
    <property type="protein sequence ID" value="OBART04G06540.1"/>
    <property type="gene ID" value="OBART04G06540"/>
</dbReference>
<accession>A0A0D3FTT9</accession>
<evidence type="ECO:0000313" key="3">
    <source>
        <dbReference type="Proteomes" id="UP000026960"/>
    </source>
</evidence>
<reference evidence="2" key="1">
    <citation type="journal article" date="2009" name="Rice">
        <title>De Novo Next Generation Sequencing of Plant Genomes.</title>
        <authorList>
            <person name="Rounsley S."/>
            <person name="Marri P.R."/>
            <person name="Yu Y."/>
            <person name="He R."/>
            <person name="Sisneros N."/>
            <person name="Goicoechea J.L."/>
            <person name="Lee S.J."/>
            <person name="Angelova A."/>
            <person name="Kudrna D."/>
            <person name="Luo M."/>
            <person name="Affourtit J."/>
            <person name="Desany B."/>
            <person name="Knight J."/>
            <person name="Niazi F."/>
            <person name="Egholm M."/>
            <person name="Wing R.A."/>
        </authorList>
    </citation>
    <scope>NUCLEOTIDE SEQUENCE [LARGE SCALE GENOMIC DNA]</scope>
    <source>
        <strain evidence="2">cv. IRGC 105608</strain>
    </source>
</reference>
<keyword evidence="3" id="KW-1185">Reference proteome</keyword>
<dbReference type="STRING" id="65489.A0A0D3FTT9"/>
<evidence type="ECO:0000259" key="1">
    <source>
        <dbReference type="Pfam" id="PF11835"/>
    </source>
</evidence>
<sequence>MASVSEPLTMASDVERVLNVTVSNLLYPVTEDILHRVFYTSSGARRSLSSIPISSDGRNIYDGCCRMDIHLELPSSVATSSNSASTAPFSQIIEELRADLKELAAMLQEKSLKDEERRNREAAAANLSVSAARTPAIFSIGRQFLEKSASSASGEGFHHTEKTTGLRLNLCKVAMIRVAERFPRLVGKREQHIPAPFSQARRAVAGEVGEN</sequence>
<name>A0A0D3FTT9_9ORYZ</name>
<dbReference type="Proteomes" id="UP000026960">
    <property type="component" value="Chromosome 4"/>
</dbReference>
<dbReference type="EnsemblPlants" id="OBART04G06540.1">
    <property type="protein sequence ID" value="OBART04G06540.1"/>
    <property type="gene ID" value="OBART04G06540"/>
</dbReference>
<protein>
    <recommendedName>
        <fullName evidence="1">PTBP1-like RNA recognition motif 2 domain-containing protein</fullName>
    </recommendedName>
</protein>
<reference evidence="2" key="2">
    <citation type="submission" date="2015-03" db="UniProtKB">
        <authorList>
            <consortium name="EnsemblPlants"/>
        </authorList>
    </citation>
    <scope>IDENTIFICATION</scope>
</reference>
<dbReference type="AlphaFoldDB" id="A0A0D3FTT9"/>
<proteinExistence type="predicted"/>